<gene>
    <name evidence="3" type="primary">LOC113798771</name>
</gene>
<sequence>MESSKHKVIDSVKTRLQELIKSLDILYDKLDKEFNEIITIKNLESIGSIISEGFDDICNGRPPFNPISDRSSNDDDDDYSDENETEEFDNDDDDDVDENEEDENSRQQREKQVQDIIRMVQSSFNMTR</sequence>
<dbReference type="Proteomes" id="UP000515146">
    <property type="component" value="Unplaced"/>
</dbReference>
<evidence type="ECO:0000313" key="2">
    <source>
        <dbReference type="Proteomes" id="UP000515146"/>
    </source>
</evidence>
<evidence type="ECO:0000256" key="1">
    <source>
        <dbReference type="SAM" id="MobiDB-lite"/>
    </source>
</evidence>
<organism evidence="2 3">
    <name type="scientific">Dermatophagoides pteronyssinus</name>
    <name type="common">European house dust mite</name>
    <dbReference type="NCBI Taxonomy" id="6956"/>
    <lineage>
        <taxon>Eukaryota</taxon>
        <taxon>Metazoa</taxon>
        <taxon>Ecdysozoa</taxon>
        <taxon>Arthropoda</taxon>
        <taxon>Chelicerata</taxon>
        <taxon>Arachnida</taxon>
        <taxon>Acari</taxon>
        <taxon>Acariformes</taxon>
        <taxon>Sarcoptiformes</taxon>
        <taxon>Astigmata</taxon>
        <taxon>Psoroptidia</taxon>
        <taxon>Analgoidea</taxon>
        <taxon>Pyroglyphidae</taxon>
        <taxon>Dermatophagoidinae</taxon>
        <taxon>Dermatophagoides</taxon>
    </lineage>
</organism>
<reference evidence="3" key="1">
    <citation type="submission" date="2025-08" db="UniProtKB">
        <authorList>
            <consortium name="RefSeq"/>
        </authorList>
    </citation>
    <scope>IDENTIFICATION</scope>
    <source>
        <strain evidence="3">Airmid</strain>
    </source>
</reference>
<accession>A0A6P6YHZ5</accession>
<feature type="compositionally biased region" description="Acidic residues" evidence="1">
    <location>
        <begin position="74"/>
        <end position="103"/>
    </location>
</feature>
<feature type="compositionally biased region" description="Basic and acidic residues" evidence="1">
    <location>
        <begin position="104"/>
        <end position="113"/>
    </location>
</feature>
<dbReference type="KEGG" id="dpte:113798771"/>
<proteinExistence type="predicted"/>
<dbReference type="AlphaFoldDB" id="A0A6P6YHZ5"/>
<protein>
    <submittedName>
        <fullName evidence="3">Pheromone-processing carboxypeptidase KEX1-like</fullName>
    </submittedName>
</protein>
<name>A0A6P6YHZ5_DERPT</name>
<keyword evidence="2" id="KW-1185">Reference proteome</keyword>
<evidence type="ECO:0000313" key="3">
    <source>
        <dbReference type="RefSeq" id="XP_027205153.1"/>
    </source>
</evidence>
<dbReference type="RefSeq" id="XP_027205153.1">
    <property type="nucleotide sequence ID" value="XM_027349352.1"/>
</dbReference>
<dbReference type="OMA" id="MPNENGD"/>
<feature type="region of interest" description="Disordered" evidence="1">
    <location>
        <begin position="54"/>
        <end position="128"/>
    </location>
</feature>
<dbReference type="OrthoDB" id="6513820at2759"/>
<dbReference type="InParanoid" id="A0A6P6YHZ5"/>